<dbReference type="CDD" id="cd11574">
    <property type="entry name" value="GH99"/>
    <property type="match status" value="1"/>
</dbReference>
<evidence type="ECO:0000256" key="7">
    <source>
        <dbReference type="ARBA" id="ARBA00023034"/>
    </source>
</evidence>
<comment type="caution">
    <text evidence="9">The sequence shown here is derived from an EMBL/GenBank/DDBJ whole genome shotgun (WGS) entry which is preliminary data.</text>
</comment>
<keyword evidence="3" id="KW-0812">Transmembrane</keyword>
<evidence type="ECO:0000256" key="4">
    <source>
        <dbReference type="ARBA" id="ARBA00022801"/>
    </source>
</evidence>
<dbReference type="Pfam" id="PF16317">
    <property type="entry name" value="Glyco_hydro_99"/>
    <property type="match status" value="1"/>
</dbReference>
<evidence type="ECO:0000313" key="9">
    <source>
        <dbReference type="EMBL" id="PVD29043.1"/>
    </source>
</evidence>
<comment type="subcellular location">
    <subcellularLocation>
        <location evidence="1">Golgi apparatus membrane</location>
        <topology evidence="1">Single-pass type II membrane protein</topology>
    </subcellularLocation>
</comment>
<evidence type="ECO:0000256" key="6">
    <source>
        <dbReference type="ARBA" id="ARBA00022989"/>
    </source>
</evidence>
<keyword evidence="5" id="KW-0735">Signal-anchor</keyword>
<keyword evidence="6" id="KW-1133">Transmembrane helix</keyword>
<evidence type="ECO:0000256" key="5">
    <source>
        <dbReference type="ARBA" id="ARBA00022968"/>
    </source>
</evidence>
<dbReference type="AlphaFoldDB" id="A0A2T7P6M1"/>
<keyword evidence="4" id="KW-0378">Hydrolase</keyword>
<proteinExistence type="inferred from homology"/>
<reference evidence="9 10" key="1">
    <citation type="submission" date="2018-04" db="EMBL/GenBank/DDBJ databases">
        <title>The genome of golden apple snail Pomacea canaliculata provides insight into stress tolerance and invasive adaptation.</title>
        <authorList>
            <person name="Liu C."/>
            <person name="Liu B."/>
            <person name="Ren Y."/>
            <person name="Zhang Y."/>
            <person name="Wang H."/>
            <person name="Li S."/>
            <person name="Jiang F."/>
            <person name="Yin L."/>
            <person name="Zhang G."/>
            <person name="Qian W."/>
            <person name="Fan W."/>
        </authorList>
    </citation>
    <scope>NUCLEOTIDE SEQUENCE [LARGE SCALE GENOMIC DNA]</scope>
    <source>
        <strain evidence="9">SZHN2017</strain>
        <tissue evidence="9">Muscle</tissue>
    </source>
</reference>
<accession>A0A2T7P6M1</accession>
<dbReference type="PANTHER" id="PTHR13572">
    <property type="entry name" value="ENDO-ALPHA-1,2-MANNOSIDASE"/>
    <property type="match status" value="1"/>
</dbReference>
<evidence type="ECO:0000256" key="2">
    <source>
        <dbReference type="ARBA" id="ARBA00009559"/>
    </source>
</evidence>
<dbReference type="EMBL" id="PZQS01000006">
    <property type="protein sequence ID" value="PVD29043.1"/>
    <property type="molecule type" value="Genomic_DNA"/>
</dbReference>
<dbReference type="Proteomes" id="UP000245119">
    <property type="component" value="Linkage Group LG6"/>
</dbReference>
<name>A0A2T7P6M1_POMCA</name>
<comment type="similarity">
    <text evidence="2">Belongs to the glycosyl hydrolase 99 family.</text>
</comment>
<dbReference type="Gene3D" id="3.20.20.80">
    <property type="entry name" value="Glycosidases"/>
    <property type="match status" value="1"/>
</dbReference>
<dbReference type="InterPro" id="IPR026071">
    <property type="entry name" value="Glyco_Hydrolase_99"/>
</dbReference>
<dbReference type="GO" id="GO:0000139">
    <property type="term" value="C:Golgi membrane"/>
    <property type="evidence" value="ECO:0007669"/>
    <property type="project" value="UniProtKB-SubCell"/>
</dbReference>
<dbReference type="STRING" id="400727.A0A2T7P6M1"/>
<keyword evidence="10" id="KW-1185">Reference proteome</keyword>
<evidence type="ECO:0000256" key="1">
    <source>
        <dbReference type="ARBA" id="ARBA00004323"/>
    </source>
</evidence>
<dbReference type="OrthoDB" id="406152at2759"/>
<keyword evidence="7" id="KW-0333">Golgi apparatus</keyword>
<dbReference type="GO" id="GO:0004559">
    <property type="term" value="F:alpha-mannosidase activity"/>
    <property type="evidence" value="ECO:0007669"/>
    <property type="project" value="TreeGrafter"/>
</dbReference>
<evidence type="ECO:0000256" key="8">
    <source>
        <dbReference type="ARBA" id="ARBA00023136"/>
    </source>
</evidence>
<protein>
    <submittedName>
        <fullName evidence="9">Uncharacterized protein</fullName>
    </submittedName>
</protein>
<keyword evidence="8" id="KW-0472">Membrane</keyword>
<evidence type="ECO:0000256" key="3">
    <source>
        <dbReference type="ARBA" id="ARBA00022692"/>
    </source>
</evidence>
<gene>
    <name evidence="9" type="ORF">C0Q70_11640</name>
</gene>
<sequence length="335" mass="37994">MLPHWNKNEAKKWPLGKHLPPGDIGANFYPELGPYSSSDASVVNTHMKQIHSAGVGVLAVSWYPPGEADDDGIPLDNLMPLILDSAHAHGIKATGLISFFPEPLADLGHSTINFCSWTGQFCFFFNSNAYYTLQPDYQTELKGQNLPVFYIYDSYQVPSSEWAAVLKPGAPLTLRDTRYDGIFLGLYLSPEDEVKILDASFDGFYTYFAANEFTKGSSWTNWKTMAEFAKHNNLLFVPSIGPGYVDTRIRPWNAQTERKRDHGNYFRRAFEAAIDAGAKYISITSFNEWHEGTQVEPAIPKETERFKYEDYQPHQPDFYLNLLKTLVDQFSKAQK</sequence>
<organism evidence="9 10">
    <name type="scientific">Pomacea canaliculata</name>
    <name type="common">Golden apple snail</name>
    <dbReference type="NCBI Taxonomy" id="400727"/>
    <lineage>
        <taxon>Eukaryota</taxon>
        <taxon>Metazoa</taxon>
        <taxon>Spiralia</taxon>
        <taxon>Lophotrochozoa</taxon>
        <taxon>Mollusca</taxon>
        <taxon>Gastropoda</taxon>
        <taxon>Caenogastropoda</taxon>
        <taxon>Architaenioglossa</taxon>
        <taxon>Ampullarioidea</taxon>
        <taxon>Ampullariidae</taxon>
        <taxon>Pomacea</taxon>
    </lineage>
</organism>
<evidence type="ECO:0000313" key="10">
    <source>
        <dbReference type="Proteomes" id="UP000245119"/>
    </source>
</evidence>
<dbReference type="PANTHER" id="PTHR13572:SF4">
    <property type="entry name" value="RE57134P"/>
    <property type="match status" value="1"/>
</dbReference>